<dbReference type="NCBIfam" id="NF004971">
    <property type="entry name" value="PRK06334.1"/>
    <property type="match status" value="1"/>
</dbReference>
<name>A0ABX5VXB2_9CHLA</name>
<evidence type="ECO:0000313" key="3">
    <source>
        <dbReference type="Proteomes" id="UP000320536"/>
    </source>
</evidence>
<gene>
    <name evidence="2" type="ORF">FI836_01815</name>
</gene>
<organism evidence="2 3">
    <name type="scientific">Chlamydophila parapsittaci</name>
    <dbReference type="NCBI Taxonomy" id="344886"/>
    <lineage>
        <taxon>Bacteria</taxon>
        <taxon>Pseudomonadati</taxon>
        <taxon>Chlamydiota</taxon>
        <taxon>Chlamydiia</taxon>
        <taxon>Chlamydiales</taxon>
        <taxon>Chlamydiaceae</taxon>
        <taxon>Chlamydia/Chlamydophila group</taxon>
        <taxon>Chlamydia</taxon>
    </lineage>
</organism>
<dbReference type="Pfam" id="PF00501">
    <property type="entry name" value="AMP-binding"/>
    <property type="match status" value="1"/>
</dbReference>
<sequence>MPNIREGYMHKRWNYSKKRRIGLRDGRTVLEKFLKLCSEMGSAASCWDEQLGILSYDDMRKAIIALSLKVSQYTGKNIGIMMPASAGAYIAYFAVLLSGKIPVMINWSQGLREMEACIALAHVDHILTSKQLVAHLHEIHGDGVEYPAKLIYMENIRKQLSLWDKMRIAFYLSLPPNWLLGLFNLSEQNQEDIAVILFTSGTEKLPKGVPLTHANLIANQNACLKFFDPVENDVMMSFLPPFHAYGFNCCALFPMLAGLPLVFSYNPLQPKKIVEFIDKTHATFLGSTPIFLDYILKTAKKQESTLSSLRFVVVGGDAFKDSLRDKSERNFPHTVLRQGYGTTECSPVITVNDEKSPKNERCVGVPIEGMDILIVSEETYVPLSSGEVGLVLIRGTSLFPGYLEADPDQGFVHLGGSSWYVTGDLGYLDRNGQLFLQGRLSRFVKIGSEMISLQALENLLIEGFGLPDEEEDVSLIVCGIPGEKVKLCLFTTFSTSLNEVNDILKNLKTSSIMKISYQHQLESIPMLGSGKPDYRALNSLALSLFHGD</sequence>
<dbReference type="PANTHER" id="PTHR43201:SF32">
    <property type="entry name" value="2-SUCCINYLBENZOATE--COA LIGASE, CHLOROPLASTIC_PEROXISOMAL"/>
    <property type="match status" value="1"/>
</dbReference>
<accession>A0ABX5VXB2</accession>
<feature type="domain" description="AMP-dependent synthetase/ligase" evidence="1">
    <location>
        <begin position="73"/>
        <end position="403"/>
    </location>
</feature>
<dbReference type="Gene3D" id="3.40.50.12780">
    <property type="entry name" value="N-terminal domain of ligase-like"/>
    <property type="match status" value="1"/>
</dbReference>
<proteinExistence type="predicted"/>
<evidence type="ECO:0000259" key="1">
    <source>
        <dbReference type="Pfam" id="PF00501"/>
    </source>
</evidence>
<dbReference type="PANTHER" id="PTHR43201">
    <property type="entry name" value="ACYL-COA SYNTHETASE"/>
    <property type="match status" value="1"/>
</dbReference>
<dbReference type="SUPFAM" id="SSF56801">
    <property type="entry name" value="Acetyl-CoA synthetase-like"/>
    <property type="match status" value="1"/>
</dbReference>
<evidence type="ECO:0000313" key="2">
    <source>
        <dbReference type="EMBL" id="QDE37047.1"/>
    </source>
</evidence>
<dbReference type="Proteomes" id="UP000320536">
    <property type="component" value="Chromosome"/>
</dbReference>
<keyword evidence="3" id="KW-1185">Reference proteome</keyword>
<reference evidence="2 3" key="1">
    <citation type="journal article" date="2020" name="Data Brief">
        <title>Data of de novo genome assembly of the Chlamydia psittaci strain isolated from the livestock in Volga Region, Russian Federation.</title>
        <authorList>
            <person name="Feodorova V.A."/>
            <person name="Zaitsev S.S."/>
            <person name="Khizhnyakova M.A."/>
            <person name="Saltykov Y.V."/>
            <person name="Evstifeev V.V."/>
            <person name="Khusainov F.M."/>
            <person name="Yakovlev S.I."/>
            <person name="Larionova O.S."/>
            <person name="Motin V.L."/>
        </authorList>
    </citation>
    <scope>NUCLEOTIDE SEQUENCE [LARGE SCALE GENOMIC DNA]</scope>
    <source>
        <strain evidence="2 3">Rostinovo-70</strain>
    </source>
</reference>
<dbReference type="InterPro" id="IPR000873">
    <property type="entry name" value="AMP-dep_synth/lig_dom"/>
</dbReference>
<dbReference type="InterPro" id="IPR042099">
    <property type="entry name" value="ANL_N_sf"/>
</dbReference>
<dbReference type="EMBL" id="CP041038">
    <property type="protein sequence ID" value="QDE37047.1"/>
    <property type="molecule type" value="Genomic_DNA"/>
</dbReference>
<protein>
    <submittedName>
        <fullName evidence="2">AMP-binding protein</fullName>
    </submittedName>
</protein>